<dbReference type="GO" id="GO:0008270">
    <property type="term" value="F:zinc ion binding"/>
    <property type="evidence" value="ECO:0007669"/>
    <property type="project" value="UniProtKB-KW"/>
</dbReference>
<feature type="non-terminal residue" evidence="8">
    <location>
        <position position="1"/>
    </location>
</feature>
<evidence type="ECO:0000256" key="4">
    <source>
        <dbReference type="ARBA" id="ARBA00023125"/>
    </source>
</evidence>
<keyword evidence="3" id="KW-0862">Zinc</keyword>
<name>A0A151X6L9_9HYME</name>
<dbReference type="PROSITE" id="PS50950">
    <property type="entry name" value="ZF_THAP"/>
    <property type="match status" value="1"/>
</dbReference>
<protein>
    <recommendedName>
        <fullName evidence="6">THAP-type domain-containing protein</fullName>
    </recommendedName>
</protein>
<dbReference type="Proteomes" id="UP000075809">
    <property type="component" value="Unassembled WGS sequence"/>
</dbReference>
<evidence type="ECO:0000313" key="9">
    <source>
        <dbReference type="Proteomes" id="UP000075809"/>
    </source>
</evidence>
<evidence type="ECO:0000256" key="5">
    <source>
        <dbReference type="PROSITE-ProRule" id="PRU00309"/>
    </source>
</evidence>
<reference evidence="8 9" key="1">
    <citation type="submission" date="2015-09" db="EMBL/GenBank/DDBJ databases">
        <title>Trachymyrmex zeteki WGS genome.</title>
        <authorList>
            <person name="Nygaard S."/>
            <person name="Hu H."/>
            <person name="Boomsma J."/>
            <person name="Zhang G."/>
        </authorList>
    </citation>
    <scope>NUCLEOTIDE SEQUENCE [LARGE SCALE GENOMIC DNA]</scope>
    <source>
        <strain evidence="8">Tzet28-1</strain>
        <tissue evidence="8">Whole body</tissue>
    </source>
</reference>
<feature type="domain" description="THAP-type" evidence="6">
    <location>
        <begin position="1"/>
        <end position="51"/>
    </location>
</feature>
<dbReference type="EMBL" id="KQ982476">
    <property type="protein sequence ID" value="KYQ56031.1"/>
    <property type="molecule type" value="Genomic_DNA"/>
</dbReference>
<keyword evidence="1" id="KW-0479">Metal-binding</keyword>
<keyword evidence="2 5" id="KW-0863">Zinc-finger</keyword>
<evidence type="ECO:0000256" key="2">
    <source>
        <dbReference type="ARBA" id="ARBA00022771"/>
    </source>
</evidence>
<gene>
    <name evidence="7" type="ORF">ALC60_05013</name>
    <name evidence="8" type="ORF">ALC60_05014</name>
</gene>
<organism evidence="8 9">
    <name type="scientific">Mycetomoellerius zeteki</name>
    <dbReference type="NCBI Taxonomy" id="64791"/>
    <lineage>
        <taxon>Eukaryota</taxon>
        <taxon>Metazoa</taxon>
        <taxon>Ecdysozoa</taxon>
        <taxon>Arthropoda</taxon>
        <taxon>Hexapoda</taxon>
        <taxon>Insecta</taxon>
        <taxon>Pterygota</taxon>
        <taxon>Neoptera</taxon>
        <taxon>Endopterygota</taxon>
        <taxon>Hymenoptera</taxon>
        <taxon>Apocrita</taxon>
        <taxon>Aculeata</taxon>
        <taxon>Formicoidea</taxon>
        <taxon>Formicidae</taxon>
        <taxon>Myrmicinae</taxon>
        <taxon>Mycetomoellerius</taxon>
    </lineage>
</organism>
<keyword evidence="4 5" id="KW-0238">DNA-binding</keyword>
<evidence type="ECO:0000256" key="1">
    <source>
        <dbReference type="ARBA" id="ARBA00022723"/>
    </source>
</evidence>
<evidence type="ECO:0000313" key="8">
    <source>
        <dbReference type="EMBL" id="KYQ56031.1"/>
    </source>
</evidence>
<keyword evidence="9" id="KW-1185">Reference proteome</keyword>
<dbReference type="AlphaFoldDB" id="A0A151X6L9"/>
<dbReference type="InterPro" id="IPR006612">
    <property type="entry name" value="THAP_Znf"/>
</dbReference>
<accession>A0A151X6L9</accession>
<sequence length="51" mass="5878">GCTAPFCNNSIAKGYKMKVFPRDSERRALWAKNVARINWTLKNDSFLCKVK</sequence>
<dbReference type="SUPFAM" id="SSF57716">
    <property type="entry name" value="Glucocorticoid receptor-like (DNA-binding domain)"/>
    <property type="match status" value="1"/>
</dbReference>
<proteinExistence type="predicted"/>
<dbReference type="GO" id="GO:0003677">
    <property type="term" value="F:DNA binding"/>
    <property type="evidence" value="ECO:0007669"/>
    <property type="project" value="UniProtKB-UniRule"/>
</dbReference>
<dbReference type="EMBL" id="KQ982476">
    <property type="protein sequence ID" value="KYQ56030.1"/>
    <property type="molecule type" value="Genomic_DNA"/>
</dbReference>
<evidence type="ECO:0000313" key="7">
    <source>
        <dbReference type="EMBL" id="KYQ56030.1"/>
    </source>
</evidence>
<evidence type="ECO:0000256" key="3">
    <source>
        <dbReference type="ARBA" id="ARBA00022833"/>
    </source>
</evidence>
<evidence type="ECO:0000259" key="6">
    <source>
        <dbReference type="PROSITE" id="PS50950"/>
    </source>
</evidence>
<dbReference type="Pfam" id="PF05485">
    <property type="entry name" value="THAP"/>
    <property type="match status" value="1"/>
</dbReference>